<evidence type="ECO:0000313" key="5">
    <source>
        <dbReference type="Proteomes" id="UP000655225"/>
    </source>
</evidence>
<feature type="domain" description="RING-type" evidence="3">
    <location>
        <begin position="277"/>
        <end position="335"/>
    </location>
</feature>
<evidence type="ECO:0000259" key="3">
    <source>
        <dbReference type="PROSITE" id="PS50089"/>
    </source>
</evidence>
<dbReference type="PANTHER" id="PTHR31150">
    <property type="entry name" value="EXPRESSED PROTEIN"/>
    <property type="match status" value="1"/>
</dbReference>
<dbReference type="SMART" id="SM00184">
    <property type="entry name" value="RING"/>
    <property type="match status" value="1"/>
</dbReference>
<dbReference type="Gene3D" id="3.30.40.10">
    <property type="entry name" value="Zinc/RING finger domain, C3HC4 (zinc finger)"/>
    <property type="match status" value="1"/>
</dbReference>
<name>A0A834Z4I0_TETSI</name>
<dbReference type="InterPro" id="IPR013083">
    <property type="entry name" value="Znf_RING/FYVE/PHD"/>
</dbReference>
<feature type="region of interest" description="Disordered" evidence="2">
    <location>
        <begin position="433"/>
        <end position="453"/>
    </location>
</feature>
<dbReference type="AlphaFoldDB" id="A0A834Z4I0"/>
<gene>
    <name evidence="4" type="ORF">HHK36_017552</name>
</gene>
<dbReference type="Proteomes" id="UP000655225">
    <property type="component" value="Unassembled WGS sequence"/>
</dbReference>
<evidence type="ECO:0000256" key="1">
    <source>
        <dbReference type="PROSITE-ProRule" id="PRU00175"/>
    </source>
</evidence>
<sequence length="453" mass="50131">MDPSEPHWRTNSSFSPPTRILDCRFQSDGLPHGSHGALLQGSSLSSDIKGSRSRVRSDQYTNHQHSVSDGVLSYSGSPPDSFQAPQWTPTSQKLNFGEFATPSVGGSRFETSLFPHSTERRFTVGASAASNSFGSPSSLPESGQWESTSKQSISFNHCNFSGRRSFMSKPVYPLVFRNPVSDADSISRLMPDEDKPSPLHWPDNSSSIEHKFHKTFTELQNMETSPDPSSSSRREGFRWSNASSYDLGLDGESFDVAEHLDLENLRSPKCSTGDQKCGLCGRLLWQKSPWSSYRIVRSGDMPIAGVLPCSHIFHVECLEQTTPKMQIHDPPCPVCMKIIGVPEESPTFSEPLQMALRSVRRSCGVVISDVQGNNINDQASGHIEGGLRRNWSLPVSQLSRSGSLIKNHLKKHLIFKAKMGKNFFSRKVFHRTGLSSSSHDSVGCSRSIQPSRK</sequence>
<evidence type="ECO:0000313" key="4">
    <source>
        <dbReference type="EMBL" id="KAF8398621.1"/>
    </source>
</evidence>
<dbReference type="PANTHER" id="PTHR31150:SF2">
    <property type="entry name" value="RING_U-BOX SUPERFAMILY PROTEIN"/>
    <property type="match status" value="1"/>
</dbReference>
<dbReference type="OMA" id="HISVESQ"/>
<keyword evidence="1" id="KW-0479">Metal-binding</keyword>
<keyword evidence="5" id="KW-1185">Reference proteome</keyword>
<evidence type="ECO:0000256" key="2">
    <source>
        <dbReference type="SAM" id="MobiDB-lite"/>
    </source>
</evidence>
<protein>
    <recommendedName>
        <fullName evidence="3">RING-type domain-containing protein</fullName>
    </recommendedName>
</protein>
<reference evidence="4 5" key="1">
    <citation type="submission" date="2020-04" db="EMBL/GenBank/DDBJ databases">
        <title>Plant Genome Project.</title>
        <authorList>
            <person name="Zhang R.-G."/>
        </authorList>
    </citation>
    <scope>NUCLEOTIDE SEQUENCE [LARGE SCALE GENOMIC DNA]</scope>
    <source>
        <strain evidence="4">YNK0</strain>
        <tissue evidence="4">Leaf</tissue>
    </source>
</reference>
<proteinExistence type="predicted"/>
<feature type="region of interest" description="Disordered" evidence="2">
    <location>
        <begin position="1"/>
        <end position="88"/>
    </location>
</feature>
<accession>A0A834Z4I0</accession>
<dbReference type="InterPro" id="IPR001841">
    <property type="entry name" value="Znf_RING"/>
</dbReference>
<comment type="caution">
    <text evidence="4">The sequence shown here is derived from an EMBL/GenBank/DDBJ whole genome shotgun (WGS) entry which is preliminary data.</text>
</comment>
<dbReference type="PROSITE" id="PS50089">
    <property type="entry name" value="ZF_RING_2"/>
    <property type="match status" value="1"/>
</dbReference>
<feature type="compositionally biased region" description="Polar residues" evidence="2">
    <location>
        <begin position="58"/>
        <end position="67"/>
    </location>
</feature>
<dbReference type="EMBL" id="JABCRI010000011">
    <property type="protein sequence ID" value="KAF8398621.1"/>
    <property type="molecule type" value="Genomic_DNA"/>
</dbReference>
<organism evidence="4 5">
    <name type="scientific">Tetracentron sinense</name>
    <name type="common">Spur-leaf</name>
    <dbReference type="NCBI Taxonomy" id="13715"/>
    <lineage>
        <taxon>Eukaryota</taxon>
        <taxon>Viridiplantae</taxon>
        <taxon>Streptophyta</taxon>
        <taxon>Embryophyta</taxon>
        <taxon>Tracheophyta</taxon>
        <taxon>Spermatophyta</taxon>
        <taxon>Magnoliopsida</taxon>
        <taxon>Trochodendrales</taxon>
        <taxon>Trochodendraceae</taxon>
        <taxon>Tetracentron</taxon>
    </lineage>
</organism>
<dbReference type="OrthoDB" id="755409at2759"/>
<keyword evidence="1" id="KW-0863">Zinc-finger</keyword>
<dbReference type="SUPFAM" id="SSF57850">
    <property type="entry name" value="RING/U-box"/>
    <property type="match status" value="1"/>
</dbReference>
<dbReference type="GO" id="GO:0008270">
    <property type="term" value="F:zinc ion binding"/>
    <property type="evidence" value="ECO:0007669"/>
    <property type="project" value="UniProtKB-KW"/>
</dbReference>
<feature type="compositionally biased region" description="Polar residues" evidence="2">
    <location>
        <begin position="74"/>
        <end position="88"/>
    </location>
</feature>
<keyword evidence="1" id="KW-0862">Zinc</keyword>